<dbReference type="Gramene" id="TVT99122">
    <property type="protein sequence ID" value="TVT99122"/>
    <property type="gene ID" value="EJB05_55531"/>
</dbReference>
<comment type="caution">
    <text evidence="15">The sequence shown here is derived from an EMBL/GenBank/DDBJ whole genome shotgun (WGS) entry which is preliminary data.</text>
</comment>
<evidence type="ECO:0000256" key="3">
    <source>
        <dbReference type="ARBA" id="ARBA00022669"/>
    </source>
</evidence>
<dbReference type="SMART" id="SM00270">
    <property type="entry name" value="ChtBD1"/>
    <property type="match status" value="1"/>
</dbReference>
<feature type="signal peptide" evidence="13">
    <location>
        <begin position="1"/>
        <end position="20"/>
    </location>
</feature>
<keyword evidence="16" id="KW-1185">Reference proteome</keyword>
<gene>
    <name evidence="15" type="ORF">EJB05_55531</name>
</gene>
<evidence type="ECO:0000313" key="15">
    <source>
        <dbReference type="EMBL" id="TVT99122.1"/>
    </source>
</evidence>
<feature type="chain" id="PRO_5023836080" description="chitinase" evidence="13">
    <location>
        <begin position="21"/>
        <end position="266"/>
    </location>
</feature>
<dbReference type="Pfam" id="PF00187">
    <property type="entry name" value="Chitin_bind_1"/>
    <property type="match status" value="1"/>
</dbReference>
<dbReference type="PROSITE" id="PS00773">
    <property type="entry name" value="CHITINASE_19_1"/>
    <property type="match status" value="1"/>
</dbReference>
<dbReference type="GO" id="GO:0008061">
    <property type="term" value="F:chitin binding"/>
    <property type="evidence" value="ECO:0007669"/>
    <property type="project" value="UniProtKB-UniRule"/>
</dbReference>
<evidence type="ECO:0000256" key="9">
    <source>
        <dbReference type="ARBA" id="ARBA00023326"/>
    </source>
</evidence>
<accession>A0A5J9SJN7</accession>
<dbReference type="FunFam" id="3.30.20.10:FF:000001">
    <property type="entry name" value="Endochitinase (Chitinase)"/>
    <property type="match status" value="1"/>
</dbReference>
<evidence type="ECO:0000256" key="12">
    <source>
        <dbReference type="PROSITE-ProRule" id="PRU00261"/>
    </source>
</evidence>
<keyword evidence="4 13" id="KW-0732">Signal</keyword>
<dbReference type="GO" id="GO:0006032">
    <property type="term" value="P:chitin catabolic process"/>
    <property type="evidence" value="ECO:0007669"/>
    <property type="project" value="InterPro"/>
</dbReference>
<keyword evidence="8" id="KW-0326">Glycosidase</keyword>
<evidence type="ECO:0000256" key="6">
    <source>
        <dbReference type="ARBA" id="ARBA00023157"/>
    </source>
</evidence>
<dbReference type="CDD" id="cd00325">
    <property type="entry name" value="chitinase_GH19"/>
    <property type="match status" value="1"/>
</dbReference>
<keyword evidence="9" id="KW-0624">Polysaccharide degradation</keyword>
<dbReference type="EC" id="3.2.1.14" evidence="2"/>
<feature type="disulfide bond" evidence="11 12">
    <location>
        <begin position="25"/>
        <end position="37"/>
    </location>
</feature>
<feature type="disulfide bond" evidence="11">
    <location>
        <begin position="234"/>
        <end position="266"/>
    </location>
</feature>
<feature type="disulfide bond" evidence="11">
    <location>
        <begin position="145"/>
        <end position="154"/>
    </location>
</feature>
<dbReference type="Gene3D" id="3.30.20.10">
    <property type="entry name" value="Endochitinase, domain 2"/>
    <property type="match status" value="1"/>
</dbReference>
<evidence type="ECO:0000313" key="16">
    <source>
        <dbReference type="Proteomes" id="UP000324897"/>
    </source>
</evidence>
<protein>
    <recommendedName>
        <fullName evidence="2">chitinase</fullName>
        <ecNumber evidence="2">3.2.1.14</ecNumber>
    </recommendedName>
</protein>
<dbReference type="Proteomes" id="UP000324897">
    <property type="component" value="Unassembled WGS sequence"/>
</dbReference>
<dbReference type="InterPro" id="IPR000726">
    <property type="entry name" value="Glyco_hydro_19_cat"/>
</dbReference>
<keyword evidence="3 12" id="KW-0147">Chitin-binding</keyword>
<dbReference type="PANTHER" id="PTHR22595">
    <property type="entry name" value="CHITINASE-RELATED"/>
    <property type="match status" value="1"/>
</dbReference>
<dbReference type="GO" id="GO:0016998">
    <property type="term" value="P:cell wall macromolecule catabolic process"/>
    <property type="evidence" value="ECO:0007669"/>
    <property type="project" value="InterPro"/>
</dbReference>
<evidence type="ECO:0000256" key="13">
    <source>
        <dbReference type="SAM" id="SignalP"/>
    </source>
</evidence>
<keyword evidence="7" id="KW-0119">Carbohydrate metabolism</keyword>
<dbReference type="Pfam" id="PF00182">
    <property type="entry name" value="Glyco_hydro_19"/>
    <property type="match status" value="2"/>
</dbReference>
<dbReference type="SUPFAM" id="SSF57016">
    <property type="entry name" value="Plant lectins/antimicrobial peptides"/>
    <property type="match status" value="1"/>
</dbReference>
<dbReference type="AlphaFoldDB" id="A0A5J9SJN7"/>
<comment type="catalytic activity">
    <reaction evidence="1">
        <text>Random endo-hydrolysis of N-acetyl-beta-D-glucosaminide (1-&gt;4)-beta-linkages in chitin and chitodextrins.</text>
        <dbReference type="EC" id="3.2.1.14"/>
    </reaction>
</comment>
<feature type="disulfide bond" evidence="11 12">
    <location>
        <begin position="30"/>
        <end position="44"/>
    </location>
</feature>
<dbReference type="FunFam" id="3.30.60.10:FF:000003">
    <property type="entry name" value="Class IV chitinase"/>
    <property type="match status" value="1"/>
</dbReference>
<proteinExistence type="predicted"/>
<dbReference type="InterPro" id="IPR018371">
    <property type="entry name" value="Chitin-binding_1_CS"/>
</dbReference>
<dbReference type="PROSITE" id="PS00026">
    <property type="entry name" value="CHIT_BIND_I_1"/>
    <property type="match status" value="1"/>
</dbReference>
<evidence type="ECO:0000259" key="14">
    <source>
        <dbReference type="PROSITE" id="PS50941"/>
    </source>
</evidence>
<evidence type="ECO:0000256" key="10">
    <source>
        <dbReference type="PIRSR" id="PIRSR001060-1"/>
    </source>
</evidence>
<dbReference type="InterPro" id="IPR023346">
    <property type="entry name" value="Lysozyme-like_dom_sf"/>
</dbReference>
<feature type="non-terminal residue" evidence="15">
    <location>
        <position position="1"/>
    </location>
</feature>
<dbReference type="PIRSF" id="PIRSF001060">
    <property type="entry name" value="Endochitinase"/>
    <property type="match status" value="1"/>
</dbReference>
<dbReference type="OrthoDB" id="5985073at2759"/>
<dbReference type="PANTHER" id="PTHR22595:SF193">
    <property type="entry name" value="ENDOCHITINASE EP3"/>
    <property type="match status" value="1"/>
</dbReference>
<evidence type="ECO:0000256" key="7">
    <source>
        <dbReference type="ARBA" id="ARBA00023277"/>
    </source>
</evidence>
<reference evidence="15 16" key="1">
    <citation type="journal article" date="2019" name="Sci. Rep.">
        <title>A high-quality genome of Eragrostis curvula grass provides insights into Poaceae evolution and supports new strategies to enhance forage quality.</title>
        <authorList>
            <person name="Carballo J."/>
            <person name="Santos B.A.C.M."/>
            <person name="Zappacosta D."/>
            <person name="Garbus I."/>
            <person name="Selva J.P."/>
            <person name="Gallo C.A."/>
            <person name="Diaz A."/>
            <person name="Albertini E."/>
            <person name="Caccamo M."/>
            <person name="Echenique V."/>
        </authorList>
    </citation>
    <scope>NUCLEOTIDE SEQUENCE [LARGE SCALE GENOMIC DNA]</scope>
    <source>
        <strain evidence="16">cv. Victoria</strain>
        <tissue evidence="15">Leaf</tissue>
    </source>
</reference>
<comment type="caution">
    <text evidence="12">Lacks conserved residue(s) required for the propagation of feature annotation.</text>
</comment>
<evidence type="ECO:0000256" key="8">
    <source>
        <dbReference type="ARBA" id="ARBA00023295"/>
    </source>
</evidence>
<dbReference type="PROSITE" id="PS50941">
    <property type="entry name" value="CHIT_BIND_I_2"/>
    <property type="match status" value="1"/>
</dbReference>
<evidence type="ECO:0000256" key="5">
    <source>
        <dbReference type="ARBA" id="ARBA00022801"/>
    </source>
</evidence>
<keyword evidence="6 11" id="KW-1015">Disulfide bond</keyword>
<dbReference type="Gene3D" id="3.30.60.10">
    <property type="entry name" value="Endochitinase-like"/>
    <property type="match status" value="1"/>
</dbReference>
<dbReference type="GO" id="GO:0000272">
    <property type="term" value="P:polysaccharide catabolic process"/>
    <property type="evidence" value="ECO:0007669"/>
    <property type="project" value="UniProtKB-KW"/>
</dbReference>
<dbReference type="EMBL" id="RWGY01000757">
    <property type="protein sequence ID" value="TVT99122.1"/>
    <property type="molecule type" value="Genomic_DNA"/>
</dbReference>
<dbReference type="InterPro" id="IPR016283">
    <property type="entry name" value="Glyco_hydro_19"/>
</dbReference>
<dbReference type="InterPro" id="IPR036861">
    <property type="entry name" value="Endochitinase-like_sf"/>
</dbReference>
<feature type="domain" description="Chitin-binding type-1" evidence="14">
    <location>
        <begin position="20"/>
        <end position="55"/>
    </location>
</feature>
<evidence type="ECO:0000256" key="4">
    <source>
        <dbReference type="ARBA" id="ARBA00022729"/>
    </source>
</evidence>
<keyword evidence="5" id="KW-0378">Hydrolase</keyword>
<organism evidence="15 16">
    <name type="scientific">Eragrostis curvula</name>
    <name type="common">weeping love grass</name>
    <dbReference type="NCBI Taxonomy" id="38414"/>
    <lineage>
        <taxon>Eukaryota</taxon>
        <taxon>Viridiplantae</taxon>
        <taxon>Streptophyta</taxon>
        <taxon>Embryophyta</taxon>
        <taxon>Tracheophyta</taxon>
        <taxon>Spermatophyta</taxon>
        <taxon>Magnoliopsida</taxon>
        <taxon>Liliopsida</taxon>
        <taxon>Poales</taxon>
        <taxon>Poaceae</taxon>
        <taxon>PACMAD clade</taxon>
        <taxon>Chloridoideae</taxon>
        <taxon>Eragrostideae</taxon>
        <taxon>Eragrostidinae</taxon>
        <taxon>Eragrostis</taxon>
    </lineage>
</organism>
<dbReference type="GO" id="GO:0008843">
    <property type="term" value="F:endochitinase activity"/>
    <property type="evidence" value="ECO:0007669"/>
    <property type="project" value="UniProtKB-EC"/>
</dbReference>
<evidence type="ECO:0000256" key="2">
    <source>
        <dbReference type="ARBA" id="ARBA00012729"/>
    </source>
</evidence>
<evidence type="ECO:0000256" key="11">
    <source>
        <dbReference type="PIRSR" id="PIRSR001060-2"/>
    </source>
</evidence>
<feature type="active site" description="Proton donor" evidence="10">
    <location>
        <position position="127"/>
    </location>
</feature>
<dbReference type="InterPro" id="IPR001002">
    <property type="entry name" value="Chitin-bd_1"/>
</dbReference>
<dbReference type="CDD" id="cd00035">
    <property type="entry name" value="ChtBD1"/>
    <property type="match status" value="1"/>
</dbReference>
<sequence>MASKLVLPFLLLALAVSAAAQNCGCASNQCCSKYGYCGAGKDYCGTGCQAGPCTVPDTNNVSVASIVTPAFFDALTAQAADSCEAKGFYTRDAFLAAAGYYPSFGRTGTDDDSKREIAAFFAHANHETIKFCYINEINGPSKNYCDPTNTQWPCQEGKGYYGRGPLQISWNYNYGPAGQSIGFDGVGDPDAVARSAVTAFRAALWYWMNAVHEAIVSGQGFGATIRAINGALECDGKNPASVNDRVGYYLQFCQQFGVDPGTNLTC</sequence>
<name>A0A5J9SJN7_9POAL</name>
<evidence type="ECO:0000256" key="1">
    <source>
        <dbReference type="ARBA" id="ARBA00000822"/>
    </source>
</evidence>
<feature type="disulfide bond" evidence="11">
    <location>
        <begin position="83"/>
        <end position="132"/>
    </location>
</feature>
<dbReference type="SUPFAM" id="SSF53955">
    <property type="entry name" value="Lysozyme-like"/>
    <property type="match status" value="1"/>
</dbReference>
<dbReference type="Gene3D" id="1.10.530.10">
    <property type="match status" value="1"/>
</dbReference>